<accession>E1YIV3</accession>
<name>E1YIV3_9BACT</name>
<reference evidence="1" key="1">
    <citation type="journal article" date="2011" name="Environ. Microbiol.">
        <title>Genomic insights into the metabolic potential of the polycyclic aromatic hydrocarbon degrading sulfate-reducing Deltaproteobacterium N47.</title>
        <authorList>
            <person name="Bergmann F."/>
            <person name="Selesi D."/>
            <person name="Weinmaier T."/>
            <person name="Tischler P."/>
            <person name="Rattei T."/>
            <person name="Meckenstock R.U."/>
        </authorList>
    </citation>
    <scope>NUCLEOTIDE SEQUENCE</scope>
</reference>
<gene>
    <name evidence="1" type="ORF">N47_K27370</name>
</gene>
<protein>
    <recommendedName>
        <fullName evidence="2">Transposase</fullName>
    </recommendedName>
</protein>
<dbReference type="EMBL" id="FR695876">
    <property type="protein sequence ID" value="CBX30497.1"/>
    <property type="molecule type" value="Genomic_DNA"/>
</dbReference>
<sequence length="88" mass="9706">MARHLNTPNPENAYITELKETARVGTSETAVRCTAIQMLLVGIPREHVCKALIVTQRALQKWIKAFNECGIDGLIAKKRPGHTAILKG</sequence>
<organism evidence="1">
    <name type="scientific">uncultured Desulfobacterium sp</name>
    <dbReference type="NCBI Taxonomy" id="201089"/>
    <lineage>
        <taxon>Bacteria</taxon>
        <taxon>Pseudomonadati</taxon>
        <taxon>Thermodesulfobacteriota</taxon>
        <taxon>Desulfobacteria</taxon>
        <taxon>Desulfobacterales</taxon>
        <taxon>Desulfobacteriaceae</taxon>
        <taxon>Desulfobacterium</taxon>
        <taxon>environmental samples</taxon>
    </lineage>
</organism>
<evidence type="ECO:0000313" key="1">
    <source>
        <dbReference type="EMBL" id="CBX30497.1"/>
    </source>
</evidence>
<dbReference type="Pfam" id="PF13551">
    <property type="entry name" value="HTH_29"/>
    <property type="match status" value="1"/>
</dbReference>
<dbReference type="AlphaFoldDB" id="E1YIV3"/>
<evidence type="ECO:0008006" key="2">
    <source>
        <dbReference type="Google" id="ProtNLM"/>
    </source>
</evidence>
<proteinExistence type="predicted"/>